<feature type="compositionally biased region" description="Low complexity" evidence="8">
    <location>
        <begin position="1"/>
        <end position="10"/>
    </location>
</feature>
<dbReference type="InterPro" id="IPR000629">
    <property type="entry name" value="RNA-helicase_DEAD-box_CS"/>
</dbReference>
<dbReference type="PANTHER" id="PTHR47959:SF13">
    <property type="entry name" value="ATP-DEPENDENT RNA HELICASE RHLE"/>
    <property type="match status" value="1"/>
</dbReference>
<dbReference type="PROSITE" id="PS51194">
    <property type="entry name" value="HELICASE_CTER"/>
    <property type="match status" value="1"/>
</dbReference>
<dbReference type="STRING" id="1798491.A3C87_02390"/>
<dbReference type="InterPro" id="IPR011545">
    <property type="entry name" value="DEAD/DEAH_box_helicase_dom"/>
</dbReference>
<organism evidence="12 13">
    <name type="scientific">Candidatus Kaiserbacteria bacterium RIFCSPHIGHO2_02_FULL_49_34</name>
    <dbReference type="NCBI Taxonomy" id="1798491"/>
    <lineage>
        <taxon>Bacteria</taxon>
        <taxon>Candidatus Kaiseribacteriota</taxon>
    </lineage>
</organism>
<evidence type="ECO:0000256" key="6">
    <source>
        <dbReference type="PROSITE-ProRule" id="PRU00552"/>
    </source>
</evidence>
<dbReference type="InterPro" id="IPR027417">
    <property type="entry name" value="P-loop_NTPase"/>
</dbReference>
<dbReference type="AlphaFoldDB" id="A0A1F6DN29"/>
<evidence type="ECO:0000259" key="10">
    <source>
        <dbReference type="PROSITE" id="PS51194"/>
    </source>
</evidence>
<evidence type="ECO:0000256" key="4">
    <source>
        <dbReference type="ARBA" id="ARBA00022840"/>
    </source>
</evidence>
<dbReference type="PROSITE" id="PS51192">
    <property type="entry name" value="HELICASE_ATP_BIND_1"/>
    <property type="match status" value="1"/>
</dbReference>
<dbReference type="InterPro" id="IPR050079">
    <property type="entry name" value="DEAD_box_RNA_helicase"/>
</dbReference>
<feature type="region of interest" description="Disordered" evidence="8">
    <location>
        <begin position="1"/>
        <end position="162"/>
    </location>
</feature>
<comment type="similarity">
    <text evidence="5 7">Belongs to the DEAD box helicase family.</text>
</comment>
<dbReference type="Pfam" id="PF00271">
    <property type="entry name" value="Helicase_C"/>
    <property type="match status" value="1"/>
</dbReference>
<evidence type="ECO:0000313" key="12">
    <source>
        <dbReference type="EMBL" id="OGG62432.1"/>
    </source>
</evidence>
<evidence type="ECO:0008006" key="14">
    <source>
        <dbReference type="Google" id="ProtNLM"/>
    </source>
</evidence>
<dbReference type="Gene3D" id="3.40.50.300">
    <property type="entry name" value="P-loop containing nucleotide triphosphate hydrolases"/>
    <property type="match status" value="2"/>
</dbReference>
<dbReference type="CDD" id="cd18787">
    <property type="entry name" value="SF2_C_DEAD"/>
    <property type="match status" value="1"/>
</dbReference>
<dbReference type="Pfam" id="PF00270">
    <property type="entry name" value="DEAD"/>
    <property type="match status" value="1"/>
</dbReference>
<feature type="domain" description="DEAD-box RNA helicase Q" evidence="11">
    <location>
        <begin position="188"/>
        <end position="217"/>
    </location>
</feature>
<reference evidence="12 13" key="1">
    <citation type="journal article" date="2016" name="Nat. Commun.">
        <title>Thousands of microbial genomes shed light on interconnected biogeochemical processes in an aquifer system.</title>
        <authorList>
            <person name="Anantharaman K."/>
            <person name="Brown C.T."/>
            <person name="Hug L.A."/>
            <person name="Sharon I."/>
            <person name="Castelle C.J."/>
            <person name="Probst A.J."/>
            <person name="Thomas B.C."/>
            <person name="Singh A."/>
            <person name="Wilkins M.J."/>
            <person name="Karaoz U."/>
            <person name="Brodie E.L."/>
            <person name="Williams K.H."/>
            <person name="Hubbard S.S."/>
            <person name="Banfield J.F."/>
        </authorList>
    </citation>
    <scope>NUCLEOTIDE SEQUENCE [LARGE SCALE GENOMIC DNA]</scope>
</reference>
<feature type="compositionally biased region" description="Gly residues" evidence="8">
    <location>
        <begin position="148"/>
        <end position="159"/>
    </location>
</feature>
<feature type="compositionally biased region" description="Basic and acidic residues" evidence="8">
    <location>
        <begin position="59"/>
        <end position="108"/>
    </location>
</feature>
<evidence type="ECO:0000256" key="2">
    <source>
        <dbReference type="ARBA" id="ARBA00022801"/>
    </source>
</evidence>
<dbReference type="GO" id="GO:0003724">
    <property type="term" value="F:RNA helicase activity"/>
    <property type="evidence" value="ECO:0007669"/>
    <property type="project" value="InterPro"/>
</dbReference>
<feature type="domain" description="Helicase ATP-binding" evidence="9">
    <location>
        <begin position="220"/>
        <end position="389"/>
    </location>
</feature>
<keyword evidence="1 7" id="KW-0547">Nucleotide-binding</keyword>
<dbReference type="PROSITE" id="PS51195">
    <property type="entry name" value="Q_MOTIF"/>
    <property type="match status" value="1"/>
</dbReference>
<keyword evidence="2 7" id="KW-0378">Hydrolase</keyword>
<dbReference type="InterPro" id="IPR014001">
    <property type="entry name" value="Helicase_ATP-bd"/>
</dbReference>
<gene>
    <name evidence="12" type="ORF">A3C87_02390</name>
</gene>
<evidence type="ECO:0000313" key="13">
    <source>
        <dbReference type="Proteomes" id="UP000176511"/>
    </source>
</evidence>
<protein>
    <recommendedName>
        <fullName evidence="14">RNA helicase</fullName>
    </recommendedName>
</protein>
<evidence type="ECO:0000256" key="7">
    <source>
        <dbReference type="RuleBase" id="RU000492"/>
    </source>
</evidence>
<proteinExistence type="inferred from homology"/>
<keyword evidence="3 7" id="KW-0347">Helicase</keyword>
<dbReference type="Proteomes" id="UP000176511">
    <property type="component" value="Unassembled WGS sequence"/>
</dbReference>
<sequence>MKSSFSGSRDNSSRGDRIVFTRGGKKVDGSFSSVGAGASRGGKTFGRGAGRPSFGDRPSFNKDRGPRGDRPSFGGDRPRFGGDRDGAKPRFERGDRPSFGDRAPRGDRPSFGGDRGSFSDRPRFDRGGDRGGRPSFGGGRGGDRGGRPSFGGGRGGRGGSRARTYFDVSQYINRNPLQVKEEKAAVTHTFEDFGLDNKIVDIVTKGLGYTEPSPIQDQIIPHIMEGRDVIGLANTGTGKTAAFLLPLIHATLADQNMKTLILAPTRELATQIQEELHKLTPRMGIFSTVCVGGMPIRRQISQLSKRNQFIVGTPGRILDLIEHGHIYTDRLTHVVLDEADRMLDMGFINDMRKILSGVPEGHQTLFFSATMSKEVERLVHDFLKEPVTVSVVKRDTAATIAQDVVPHGHHDKFETLVKLLEDKETFARVIIFGEMKHSVERLSNALDDAGIRSTSIHGNKSQGQRDRALKAFKSGQVRILCATDVAARGIHVDGVTHVINYDLPSTQDDYVHRIGRTGRAGKGGMALTFVPAAKLG</sequence>
<dbReference type="InterPro" id="IPR001650">
    <property type="entry name" value="Helicase_C-like"/>
</dbReference>
<comment type="caution">
    <text evidence="12">The sequence shown here is derived from an EMBL/GenBank/DDBJ whole genome shotgun (WGS) entry which is preliminary data.</text>
</comment>
<feature type="domain" description="Helicase C-terminal" evidence="10">
    <location>
        <begin position="412"/>
        <end position="536"/>
    </location>
</feature>
<evidence type="ECO:0000256" key="1">
    <source>
        <dbReference type="ARBA" id="ARBA00022741"/>
    </source>
</evidence>
<dbReference type="EMBL" id="MFLE01000004">
    <property type="protein sequence ID" value="OGG62432.1"/>
    <property type="molecule type" value="Genomic_DNA"/>
</dbReference>
<dbReference type="SMART" id="SM00490">
    <property type="entry name" value="HELICc"/>
    <property type="match status" value="1"/>
</dbReference>
<dbReference type="SUPFAM" id="SSF52540">
    <property type="entry name" value="P-loop containing nucleoside triphosphate hydrolases"/>
    <property type="match status" value="1"/>
</dbReference>
<feature type="compositionally biased region" description="Basic and acidic residues" evidence="8">
    <location>
        <begin position="117"/>
        <end position="132"/>
    </location>
</feature>
<feature type="short sequence motif" description="Q motif" evidence="6">
    <location>
        <begin position="188"/>
        <end position="217"/>
    </location>
</feature>
<dbReference type="InterPro" id="IPR044742">
    <property type="entry name" value="DEAD/DEAH_RhlB"/>
</dbReference>
<dbReference type="GO" id="GO:0003676">
    <property type="term" value="F:nucleic acid binding"/>
    <property type="evidence" value="ECO:0007669"/>
    <property type="project" value="InterPro"/>
</dbReference>
<keyword evidence="4 7" id="KW-0067">ATP-binding</keyword>
<evidence type="ECO:0000256" key="5">
    <source>
        <dbReference type="ARBA" id="ARBA00038437"/>
    </source>
</evidence>
<accession>A0A1F6DN29</accession>
<evidence type="ECO:0000259" key="9">
    <source>
        <dbReference type="PROSITE" id="PS51192"/>
    </source>
</evidence>
<dbReference type="CDD" id="cd00268">
    <property type="entry name" value="DEADc"/>
    <property type="match status" value="1"/>
</dbReference>
<dbReference type="SMART" id="SM00487">
    <property type="entry name" value="DEXDc"/>
    <property type="match status" value="1"/>
</dbReference>
<evidence type="ECO:0000259" key="11">
    <source>
        <dbReference type="PROSITE" id="PS51195"/>
    </source>
</evidence>
<evidence type="ECO:0000256" key="8">
    <source>
        <dbReference type="SAM" id="MobiDB-lite"/>
    </source>
</evidence>
<dbReference type="GO" id="GO:0005829">
    <property type="term" value="C:cytosol"/>
    <property type="evidence" value="ECO:0007669"/>
    <property type="project" value="TreeGrafter"/>
</dbReference>
<dbReference type="InterPro" id="IPR014014">
    <property type="entry name" value="RNA_helicase_DEAD_Q_motif"/>
</dbReference>
<dbReference type="PROSITE" id="PS00039">
    <property type="entry name" value="DEAD_ATP_HELICASE"/>
    <property type="match status" value="1"/>
</dbReference>
<feature type="compositionally biased region" description="Gly residues" evidence="8">
    <location>
        <begin position="38"/>
        <end position="49"/>
    </location>
</feature>
<dbReference type="GO" id="GO:0005524">
    <property type="term" value="F:ATP binding"/>
    <property type="evidence" value="ECO:0007669"/>
    <property type="project" value="UniProtKB-KW"/>
</dbReference>
<dbReference type="PANTHER" id="PTHR47959">
    <property type="entry name" value="ATP-DEPENDENT RNA HELICASE RHLE-RELATED"/>
    <property type="match status" value="1"/>
</dbReference>
<dbReference type="GO" id="GO:0016787">
    <property type="term" value="F:hydrolase activity"/>
    <property type="evidence" value="ECO:0007669"/>
    <property type="project" value="UniProtKB-KW"/>
</dbReference>
<name>A0A1F6DN29_9BACT</name>
<evidence type="ECO:0000256" key="3">
    <source>
        <dbReference type="ARBA" id="ARBA00022806"/>
    </source>
</evidence>